<dbReference type="RefSeq" id="WP_212948656.1">
    <property type="nucleotide sequence ID" value="NZ_BORW01000005.1"/>
</dbReference>
<feature type="signal peptide" evidence="1">
    <location>
        <begin position="1"/>
        <end position="32"/>
    </location>
</feature>
<keyword evidence="1" id="KW-0732">Signal</keyword>
<keyword evidence="3" id="KW-1185">Reference proteome</keyword>
<reference evidence="2 3" key="1">
    <citation type="submission" date="2021-03" db="EMBL/GenBank/DDBJ databases">
        <title>Antimicrobial resistance genes in bacteria isolated from Japanese honey, and their potential for conferring macrolide and lincosamide resistance in the American foulbrood pathogen Paenibacillus larvae.</title>
        <authorList>
            <person name="Okamoto M."/>
            <person name="Kumagai M."/>
            <person name="Kanamori H."/>
            <person name="Takamatsu D."/>
        </authorList>
    </citation>
    <scope>NUCLEOTIDE SEQUENCE [LARGE SCALE GENOMIC DNA]</scope>
    <source>
        <strain evidence="2 3">J21TS3</strain>
    </source>
</reference>
<accession>A0ABQ4LTL1</accession>
<dbReference type="Proteomes" id="UP000680638">
    <property type="component" value="Unassembled WGS sequence"/>
</dbReference>
<evidence type="ECO:0000256" key="1">
    <source>
        <dbReference type="SAM" id="SignalP"/>
    </source>
</evidence>
<evidence type="ECO:0000313" key="3">
    <source>
        <dbReference type="Proteomes" id="UP000680638"/>
    </source>
</evidence>
<comment type="caution">
    <text evidence="2">The sequence shown here is derived from an EMBL/GenBank/DDBJ whole genome shotgun (WGS) entry which is preliminary data.</text>
</comment>
<sequence>MKASKKFKTKFLGILSLTILGTMLTSVSSVSAGSGATADASMNQTGGYLQGGVVVFAGYDFVPGPI</sequence>
<protein>
    <submittedName>
        <fullName evidence="2">Uncharacterized protein</fullName>
    </submittedName>
</protein>
<proteinExistence type="predicted"/>
<gene>
    <name evidence="2" type="ORF">J21TS3_14330</name>
</gene>
<evidence type="ECO:0000313" key="2">
    <source>
        <dbReference type="EMBL" id="GIO66612.1"/>
    </source>
</evidence>
<organism evidence="2 3">
    <name type="scientific">Paenibacillus cookii</name>
    <dbReference type="NCBI Taxonomy" id="157839"/>
    <lineage>
        <taxon>Bacteria</taxon>
        <taxon>Bacillati</taxon>
        <taxon>Bacillota</taxon>
        <taxon>Bacilli</taxon>
        <taxon>Bacillales</taxon>
        <taxon>Paenibacillaceae</taxon>
        <taxon>Paenibacillus</taxon>
    </lineage>
</organism>
<dbReference type="EMBL" id="BORW01000005">
    <property type="protein sequence ID" value="GIO66612.1"/>
    <property type="molecule type" value="Genomic_DNA"/>
</dbReference>
<name>A0ABQ4LTL1_9BACL</name>
<feature type="chain" id="PRO_5045400744" evidence="1">
    <location>
        <begin position="33"/>
        <end position="66"/>
    </location>
</feature>